<evidence type="ECO:0000256" key="1">
    <source>
        <dbReference type="ARBA" id="ARBA00004555"/>
    </source>
</evidence>
<dbReference type="AlphaFoldDB" id="A0AAD9QN64"/>
<comment type="subcellular location">
    <subcellularLocation>
        <location evidence="1">Golgi apparatus</location>
    </subcellularLocation>
</comment>
<gene>
    <name evidence="6" type="ORF">P5673_011825</name>
</gene>
<dbReference type="GO" id="GO:0016301">
    <property type="term" value="F:kinase activity"/>
    <property type="evidence" value="ECO:0007669"/>
    <property type="project" value="UniProtKB-KW"/>
</dbReference>
<reference evidence="6" key="2">
    <citation type="journal article" date="2023" name="Science">
        <title>Genomic signatures of disease resistance in endangered staghorn corals.</title>
        <authorList>
            <person name="Vollmer S.V."/>
            <person name="Selwyn J.D."/>
            <person name="Despard B.A."/>
            <person name="Roesel C.L."/>
        </authorList>
    </citation>
    <scope>NUCLEOTIDE SEQUENCE</scope>
    <source>
        <strain evidence="6">K2</strain>
    </source>
</reference>
<keyword evidence="3" id="KW-0333">Golgi apparatus</keyword>
<keyword evidence="4" id="KW-0175">Coiled coil</keyword>
<dbReference type="GO" id="GO:0007165">
    <property type="term" value="P:signal transduction"/>
    <property type="evidence" value="ECO:0007669"/>
    <property type="project" value="InterPro"/>
</dbReference>
<dbReference type="Proteomes" id="UP001249851">
    <property type="component" value="Unassembled WGS sequence"/>
</dbReference>
<evidence type="ECO:0000256" key="5">
    <source>
        <dbReference type="SAM" id="MobiDB-lite"/>
    </source>
</evidence>
<dbReference type="EMBL" id="JARQWQ010000022">
    <property type="protein sequence ID" value="KAK2564397.1"/>
    <property type="molecule type" value="Genomic_DNA"/>
</dbReference>
<comment type="caution">
    <text evidence="6">The sequence shown here is derived from an EMBL/GenBank/DDBJ whole genome shotgun (WGS) entry which is preliminary data.</text>
</comment>
<evidence type="ECO:0000313" key="7">
    <source>
        <dbReference type="Proteomes" id="UP001249851"/>
    </source>
</evidence>
<feature type="compositionally biased region" description="Basic and acidic residues" evidence="5">
    <location>
        <begin position="292"/>
        <end position="303"/>
    </location>
</feature>
<evidence type="ECO:0000256" key="4">
    <source>
        <dbReference type="ARBA" id="ARBA00023054"/>
    </source>
</evidence>
<accession>A0AAD9QN64</accession>
<evidence type="ECO:0000313" key="6">
    <source>
        <dbReference type="EMBL" id="KAK2564397.1"/>
    </source>
</evidence>
<proteinExistence type="inferred from homology"/>
<evidence type="ECO:0000256" key="3">
    <source>
        <dbReference type="ARBA" id="ARBA00023034"/>
    </source>
</evidence>
<evidence type="ECO:0000256" key="2">
    <source>
        <dbReference type="ARBA" id="ARBA00006662"/>
    </source>
</evidence>
<dbReference type="GO" id="GO:0005794">
    <property type="term" value="C:Golgi apparatus"/>
    <property type="evidence" value="ECO:0007669"/>
    <property type="project" value="UniProtKB-SubCell"/>
</dbReference>
<dbReference type="PANTHER" id="PTHR14899:SF0">
    <property type="entry name" value="G KINASE-ANCHORING PROTEIN 1"/>
    <property type="match status" value="1"/>
</dbReference>
<reference evidence="6" key="1">
    <citation type="journal article" date="2023" name="G3 (Bethesda)">
        <title>Whole genome assembly and annotation of the endangered Caribbean coral Acropora cervicornis.</title>
        <authorList>
            <person name="Selwyn J.D."/>
            <person name="Vollmer S.V."/>
        </authorList>
    </citation>
    <scope>NUCLEOTIDE SEQUENCE</scope>
    <source>
        <strain evidence="6">K2</strain>
    </source>
</reference>
<dbReference type="PANTHER" id="PTHR14899">
    <property type="entry name" value="G KINASE ANCHORING PROTEIN 1"/>
    <property type="match status" value="1"/>
</dbReference>
<keyword evidence="6" id="KW-0808">Transferase</keyword>
<keyword evidence="6" id="KW-0418">Kinase</keyword>
<protein>
    <submittedName>
        <fullName evidence="6">G kinase-anchoring protein 1</fullName>
    </submittedName>
</protein>
<sequence>MASLKGIPTKCRFAVLDVSDDGDEEKSGVGENAGNAKKADANNATKAKKKRKKKKNKAKNEQTNPESDQGNERQGTGENVEWVDWMQKDEEVAIAASKQDKQQNIQTQQISLKNPSIAEMSQENKQEKRKKDIVMSLDEFNMHYTTDRNIDSEKPEKLPSETKFDDFSYLQDIEEKPLVSGKVKLLTASHEDQIHAEMVDIKDELDRTGHELVELRKAKDEHLQIIEDLKTELSQVKRRNKQLCFILSQAEMKEKSELLMQIEELNEVKEQVVQLHAELEQERSKNSTLKTEMAKEGNKDMAHHPSKIM</sequence>
<feature type="region of interest" description="Disordered" evidence="5">
    <location>
        <begin position="1"/>
        <end position="86"/>
    </location>
</feature>
<organism evidence="6 7">
    <name type="scientific">Acropora cervicornis</name>
    <name type="common">Staghorn coral</name>
    <dbReference type="NCBI Taxonomy" id="6130"/>
    <lineage>
        <taxon>Eukaryota</taxon>
        <taxon>Metazoa</taxon>
        <taxon>Cnidaria</taxon>
        <taxon>Anthozoa</taxon>
        <taxon>Hexacorallia</taxon>
        <taxon>Scleractinia</taxon>
        <taxon>Astrocoeniina</taxon>
        <taxon>Acroporidae</taxon>
        <taxon>Acropora</taxon>
    </lineage>
</organism>
<feature type="compositionally biased region" description="Low complexity" evidence="5">
    <location>
        <begin position="32"/>
        <end position="45"/>
    </location>
</feature>
<dbReference type="InterPro" id="IPR026109">
    <property type="entry name" value="GKAP1"/>
</dbReference>
<keyword evidence="7" id="KW-1185">Reference proteome</keyword>
<comment type="similarity">
    <text evidence="2">Belongs to the GKAP1 family.</text>
</comment>
<feature type="compositionally biased region" description="Polar residues" evidence="5">
    <location>
        <begin position="61"/>
        <end position="77"/>
    </location>
</feature>
<feature type="region of interest" description="Disordered" evidence="5">
    <location>
        <begin position="279"/>
        <end position="309"/>
    </location>
</feature>
<name>A0AAD9QN64_ACRCE</name>
<feature type="compositionally biased region" description="Basic residues" evidence="5">
    <location>
        <begin position="46"/>
        <end position="57"/>
    </location>
</feature>